<proteinExistence type="predicted"/>
<dbReference type="InterPro" id="IPR012675">
    <property type="entry name" value="Beta-grasp_dom_sf"/>
</dbReference>
<dbReference type="InterPro" id="IPR006073">
    <property type="entry name" value="GTP-bd"/>
</dbReference>
<dbReference type="PATRIC" id="fig|1618369.3.peg.525"/>
<evidence type="ECO:0000256" key="1">
    <source>
        <dbReference type="ARBA" id="ARBA00022741"/>
    </source>
</evidence>
<evidence type="ECO:0000259" key="3">
    <source>
        <dbReference type="PROSITE" id="PS51710"/>
    </source>
</evidence>
<dbReference type="PANTHER" id="PTHR23305:SF18">
    <property type="entry name" value="OBG-TYPE G DOMAIN-CONTAINING PROTEIN"/>
    <property type="match status" value="1"/>
</dbReference>
<dbReference type="PROSITE" id="PS51710">
    <property type="entry name" value="G_OBG"/>
    <property type="match status" value="1"/>
</dbReference>
<sequence length="246" mass="26803">MSLAIGIVGLPNVGKSTLFNALLKKQVAYVANFPFATIEPNVGVVPVPDKRLEKLAAIYQAPIVPATVKFVDIAGLIKGSSQGQGLGNKFLSHIREVDAILYLLRDFTDENIIRAGSVNPQADLEILRLELELADLDSKEKVNLLAKKPAIVVYNTDENKLNGGGLRICAKLEEELAGFSEEEQKEYLHQLGIEKTGLEKVIQAAFEILGLQTFLTAGSKEVRAWTIRKGLKAVEAAGVRQDEIRG</sequence>
<dbReference type="InterPro" id="IPR027417">
    <property type="entry name" value="P-loop_NTPase"/>
</dbReference>
<comment type="caution">
    <text evidence="4">The sequence shown here is derived from an EMBL/GenBank/DDBJ whole genome shotgun (WGS) entry which is preliminary data.</text>
</comment>
<accession>A0A0G1EX44</accession>
<dbReference type="GO" id="GO:0005737">
    <property type="term" value="C:cytoplasm"/>
    <property type="evidence" value="ECO:0007669"/>
    <property type="project" value="TreeGrafter"/>
</dbReference>
<dbReference type="EMBL" id="LCEW01000040">
    <property type="protein sequence ID" value="KKS79168.1"/>
    <property type="molecule type" value="Genomic_DNA"/>
</dbReference>
<dbReference type="PANTHER" id="PTHR23305">
    <property type="entry name" value="OBG GTPASE FAMILY"/>
    <property type="match status" value="1"/>
</dbReference>
<dbReference type="Pfam" id="PF01926">
    <property type="entry name" value="MMR_HSR1"/>
    <property type="match status" value="1"/>
</dbReference>
<dbReference type="STRING" id="1618369.UV54_C0040G0004"/>
<dbReference type="AlphaFoldDB" id="A0A0G1EX44"/>
<dbReference type="SUPFAM" id="SSF52540">
    <property type="entry name" value="P-loop containing nucleoside triphosphate hydrolases"/>
    <property type="match status" value="1"/>
</dbReference>
<dbReference type="InterPro" id="IPR023192">
    <property type="entry name" value="TGS-like_dom_sf"/>
</dbReference>
<gene>
    <name evidence="4" type="ORF">UV54_C0040G0004</name>
</gene>
<dbReference type="Gene3D" id="1.10.150.300">
    <property type="entry name" value="TGS-like domain"/>
    <property type="match status" value="1"/>
</dbReference>
<dbReference type="PRINTS" id="PR00326">
    <property type="entry name" value="GTP1OBG"/>
</dbReference>
<dbReference type="Proteomes" id="UP000034213">
    <property type="component" value="Unassembled WGS sequence"/>
</dbReference>
<evidence type="ECO:0000313" key="4">
    <source>
        <dbReference type="EMBL" id="KKS79168.1"/>
    </source>
</evidence>
<dbReference type="InterPro" id="IPR031167">
    <property type="entry name" value="G_OBG"/>
</dbReference>
<keyword evidence="1" id="KW-0547">Nucleotide-binding</keyword>
<reference evidence="4 5" key="1">
    <citation type="journal article" date="2015" name="Nature">
        <title>rRNA introns, odd ribosomes, and small enigmatic genomes across a large radiation of phyla.</title>
        <authorList>
            <person name="Brown C.T."/>
            <person name="Hug L.A."/>
            <person name="Thomas B.C."/>
            <person name="Sharon I."/>
            <person name="Castelle C.J."/>
            <person name="Singh A."/>
            <person name="Wilkins M.J."/>
            <person name="Williams K.H."/>
            <person name="Banfield J.F."/>
        </authorList>
    </citation>
    <scope>NUCLEOTIDE SEQUENCE [LARGE SCALE GENOMIC DNA]</scope>
</reference>
<dbReference type="Gene3D" id="3.40.50.300">
    <property type="entry name" value="P-loop containing nucleotide triphosphate hydrolases"/>
    <property type="match status" value="2"/>
</dbReference>
<keyword evidence="2" id="KW-0460">Magnesium</keyword>
<evidence type="ECO:0000256" key="2">
    <source>
        <dbReference type="ARBA" id="ARBA00022842"/>
    </source>
</evidence>
<dbReference type="InterPro" id="IPR013029">
    <property type="entry name" value="YchF_C"/>
</dbReference>
<feature type="domain" description="OBG-type G" evidence="3">
    <location>
        <begin position="3"/>
        <end position="210"/>
    </location>
</feature>
<dbReference type="Gene3D" id="3.10.20.30">
    <property type="match status" value="2"/>
</dbReference>
<organism evidence="4 5">
    <name type="scientific">Candidatus Beckwithbacteria bacterium GW2011_GWA2_43_10</name>
    <dbReference type="NCBI Taxonomy" id="1618369"/>
    <lineage>
        <taxon>Bacteria</taxon>
        <taxon>Candidatus Beckwithiibacteriota</taxon>
    </lineage>
</organism>
<evidence type="ECO:0000313" key="5">
    <source>
        <dbReference type="Proteomes" id="UP000034213"/>
    </source>
</evidence>
<dbReference type="GO" id="GO:0016887">
    <property type="term" value="F:ATP hydrolysis activity"/>
    <property type="evidence" value="ECO:0007669"/>
    <property type="project" value="TreeGrafter"/>
</dbReference>
<dbReference type="GO" id="GO:0005525">
    <property type="term" value="F:GTP binding"/>
    <property type="evidence" value="ECO:0007669"/>
    <property type="project" value="InterPro"/>
</dbReference>
<dbReference type="Pfam" id="PF06071">
    <property type="entry name" value="YchF-GTPase_C"/>
    <property type="match status" value="1"/>
</dbReference>
<name>A0A0G1EX44_9BACT</name>
<protein>
    <submittedName>
        <fullName evidence="4">GTP-binding protein YchF</fullName>
    </submittedName>
</protein>